<dbReference type="EMBL" id="MG925345">
    <property type="protein sequence ID" value="AVJ49918.1"/>
    <property type="molecule type" value="Genomic_DNA"/>
</dbReference>
<gene>
    <name evidence="1" type="primary">20</name>
    <name evidence="1" type="ORF">PBI_KOJI_20</name>
</gene>
<evidence type="ECO:0000313" key="1">
    <source>
        <dbReference type="EMBL" id="AVJ49918.1"/>
    </source>
</evidence>
<name>A0A2P1CFC2_9CAUD</name>
<dbReference type="RefSeq" id="YP_009624219.1">
    <property type="nucleotide sequence ID" value="NC_042118.1"/>
</dbReference>
<accession>A0A2P1CFC2</accession>
<dbReference type="GeneID" id="40101058"/>
<dbReference type="KEGG" id="vg:40101058"/>
<dbReference type="Proteomes" id="UP000241035">
    <property type="component" value="Segment"/>
</dbReference>
<evidence type="ECO:0000313" key="2">
    <source>
        <dbReference type="Proteomes" id="UP000241035"/>
    </source>
</evidence>
<protein>
    <submittedName>
        <fullName evidence="1">Uncharacterized protein</fullName>
    </submittedName>
</protein>
<organism evidence="1 2">
    <name type="scientific">Microbacterium phage Koji</name>
    <dbReference type="NCBI Taxonomy" id="2099625"/>
    <lineage>
        <taxon>Viruses</taxon>
        <taxon>Duplodnaviria</taxon>
        <taxon>Heunggongvirae</taxon>
        <taxon>Uroviricota</taxon>
        <taxon>Caudoviricetes</taxon>
        <taxon>Kojivirus</taxon>
        <taxon>Kojivirus koji</taxon>
    </lineage>
</organism>
<proteinExistence type="predicted"/>
<dbReference type="OrthoDB" id="26063at10239"/>
<keyword evidence="2" id="KW-1185">Reference proteome</keyword>
<reference evidence="1 2" key="1">
    <citation type="submission" date="2018-02" db="EMBL/GenBank/DDBJ databases">
        <authorList>
            <person name="Zack K.M."/>
            <person name="Garlena R.A."/>
            <person name="Russell D.A."/>
            <person name="Pope W.H."/>
            <person name="Jacobs-Sera D."/>
            <person name="Hatfull G.F."/>
        </authorList>
    </citation>
    <scope>NUCLEOTIDE SEQUENCE [LARGE SCALE GENOMIC DNA]</scope>
</reference>
<sequence>MAVRRVIVRNPNTFKQTLVIKVKITTPDGDVKITDLILQAGSTGTGWVPNVTEMPWTTGVVS</sequence>